<gene>
    <name evidence="1" type="ORF">MRATA1EN22A_LOCUS22374</name>
</gene>
<protein>
    <submittedName>
        <fullName evidence="1">Uncharacterized protein</fullName>
    </submittedName>
</protein>
<dbReference type="EMBL" id="OZ243562">
    <property type="protein sequence ID" value="CAN0501927.1"/>
    <property type="molecule type" value="Genomic_DNA"/>
</dbReference>
<sequence length="111" mass="11867">MRGSRGQHGQPRSRSLCLSGADRPTPRARAASISRAGWRGGHSVCADTEWKWEFGHNRRPLGEFCSLARIQGSWTGLSALGSSTGPANRSKLGRSPGSAWDAGRLGMDFTG</sequence>
<name>A0ACB1MK00_RANTA</name>
<organism evidence="1 2">
    <name type="scientific">Rangifer tarandus platyrhynchus</name>
    <name type="common">Svalbard reindeer</name>
    <dbReference type="NCBI Taxonomy" id="3082113"/>
    <lineage>
        <taxon>Eukaryota</taxon>
        <taxon>Metazoa</taxon>
        <taxon>Chordata</taxon>
        <taxon>Craniata</taxon>
        <taxon>Vertebrata</taxon>
        <taxon>Euteleostomi</taxon>
        <taxon>Mammalia</taxon>
        <taxon>Eutheria</taxon>
        <taxon>Laurasiatheria</taxon>
        <taxon>Artiodactyla</taxon>
        <taxon>Ruminantia</taxon>
        <taxon>Pecora</taxon>
        <taxon>Cervidae</taxon>
        <taxon>Odocoileinae</taxon>
        <taxon>Rangifer</taxon>
    </lineage>
</organism>
<proteinExistence type="predicted"/>
<accession>A0ACB1MK00</accession>
<evidence type="ECO:0000313" key="1">
    <source>
        <dbReference type="EMBL" id="CAN0501927.1"/>
    </source>
</evidence>
<dbReference type="Proteomes" id="UP001162501">
    <property type="component" value="Chromosome 34"/>
</dbReference>
<evidence type="ECO:0000313" key="2">
    <source>
        <dbReference type="Proteomes" id="UP001162501"/>
    </source>
</evidence>
<reference evidence="1" key="1">
    <citation type="submission" date="2025-03" db="EMBL/GenBank/DDBJ databases">
        <authorList>
            <consortium name="ELIXIR-Norway"/>
            <consortium name="Elixir Norway"/>
        </authorList>
    </citation>
    <scope>NUCLEOTIDE SEQUENCE</scope>
</reference>